<dbReference type="NCBIfam" id="TIGR00147">
    <property type="entry name" value="YegS/Rv2252/BmrU family lipid kinase"/>
    <property type="match status" value="1"/>
</dbReference>
<evidence type="ECO:0000256" key="1">
    <source>
        <dbReference type="ARBA" id="ARBA00001946"/>
    </source>
</evidence>
<evidence type="ECO:0000313" key="11">
    <source>
        <dbReference type="Proteomes" id="UP000051984"/>
    </source>
</evidence>
<evidence type="ECO:0000256" key="7">
    <source>
        <dbReference type="ARBA" id="ARBA00023209"/>
    </source>
</evidence>
<dbReference type="RefSeq" id="WP_010491785.1">
    <property type="nucleotide sequence ID" value="NZ_AZCT01000011.1"/>
</dbReference>
<dbReference type="InterPro" id="IPR001206">
    <property type="entry name" value="Diacylglycerol_kinase_cat_dom"/>
</dbReference>
<dbReference type="PATRIC" id="fig|1423816.3.peg.623"/>
<dbReference type="PANTHER" id="PTHR12358">
    <property type="entry name" value="SPHINGOSINE KINASE"/>
    <property type="match status" value="1"/>
</dbReference>
<keyword evidence="8" id="KW-1208">Phospholipid metabolism</keyword>
<evidence type="ECO:0000256" key="8">
    <source>
        <dbReference type="ARBA" id="ARBA00023264"/>
    </source>
</evidence>
<dbReference type="Proteomes" id="UP000051984">
    <property type="component" value="Unassembled WGS sequence"/>
</dbReference>
<dbReference type="PANTHER" id="PTHR12358:SF54">
    <property type="entry name" value="SPHINGOSINE KINASE RELATED PROTEIN"/>
    <property type="match status" value="1"/>
</dbReference>
<dbReference type="InterPro" id="IPR016064">
    <property type="entry name" value="NAD/diacylglycerol_kinase_sf"/>
</dbReference>
<sequence>MFAAEIIMNPSAGNARWKKELPALLALLKLHFARLRVNRTQQPGDAQIVTEKLLKAYHDHLDELQLIVIGGDGTLHDVVNGLQRRGHPEVAIGYVPTGTGDDFARAQQIPLDPKKAAAALVTAMPRPVRIGVANSAKYGTQYFINNFGIGMDAQIVYQTNHSLHKGTLNALKLGQFAYGASILKALRVQKGFPATWQVAGHPEEHANNAYLNVFTNHPFLGGGIRLFPDVMDQRERLSLVQVRREKLGTLLQVAVAILSGRSVHRAIHHLEADQFDFVTEATVPIQMDGEEYTTPITVTLRQTTQMFLLPMTN</sequence>
<protein>
    <submittedName>
        <fullName evidence="10">Diacylglycerol kinase family protein</fullName>
    </submittedName>
</protein>
<keyword evidence="7" id="KW-0444">Lipid biosynthesis</keyword>
<evidence type="ECO:0000256" key="5">
    <source>
        <dbReference type="ARBA" id="ARBA00022777"/>
    </source>
</evidence>
<evidence type="ECO:0000313" key="10">
    <source>
        <dbReference type="EMBL" id="KRK12025.1"/>
    </source>
</evidence>
<evidence type="ECO:0000256" key="2">
    <source>
        <dbReference type="ARBA" id="ARBA00005983"/>
    </source>
</evidence>
<dbReference type="GO" id="GO:0005524">
    <property type="term" value="F:ATP binding"/>
    <property type="evidence" value="ECO:0007669"/>
    <property type="project" value="UniProtKB-KW"/>
</dbReference>
<dbReference type="GO" id="GO:0016301">
    <property type="term" value="F:kinase activity"/>
    <property type="evidence" value="ECO:0007669"/>
    <property type="project" value="UniProtKB-KW"/>
</dbReference>
<dbReference type="SUPFAM" id="SSF111331">
    <property type="entry name" value="NAD kinase/diacylglycerol kinase-like"/>
    <property type="match status" value="1"/>
</dbReference>
<comment type="caution">
    <text evidence="10">The sequence shown here is derived from an EMBL/GenBank/DDBJ whole genome shotgun (WGS) entry which is preliminary data.</text>
</comment>
<dbReference type="Pfam" id="PF00781">
    <property type="entry name" value="DAGK_cat"/>
    <property type="match status" value="1"/>
</dbReference>
<keyword evidence="3" id="KW-0808">Transferase</keyword>
<dbReference type="Pfam" id="PF19279">
    <property type="entry name" value="YegS_C"/>
    <property type="match status" value="1"/>
</dbReference>
<keyword evidence="7" id="KW-0443">Lipid metabolism</keyword>
<gene>
    <name evidence="10" type="ORF">FD51_GL000619</name>
</gene>
<dbReference type="Gene3D" id="3.40.50.10330">
    <property type="entry name" value="Probable inorganic polyphosphate/atp-NAD kinase, domain 1"/>
    <property type="match status" value="1"/>
</dbReference>
<proteinExistence type="inferred from homology"/>
<dbReference type="Gene3D" id="2.60.200.40">
    <property type="match status" value="1"/>
</dbReference>
<dbReference type="PROSITE" id="PS50146">
    <property type="entry name" value="DAGK"/>
    <property type="match status" value="1"/>
</dbReference>
<dbReference type="InterPro" id="IPR050187">
    <property type="entry name" value="Lipid_Phosphate_FormReg"/>
</dbReference>
<evidence type="ECO:0000256" key="6">
    <source>
        <dbReference type="ARBA" id="ARBA00022840"/>
    </source>
</evidence>
<keyword evidence="5 10" id="KW-0418">Kinase</keyword>
<keyword evidence="6" id="KW-0067">ATP-binding</keyword>
<keyword evidence="4" id="KW-0547">Nucleotide-binding</keyword>
<reference evidence="10 11" key="1">
    <citation type="journal article" date="2015" name="Genome Announc.">
        <title>Expanding the biotechnology potential of lactobacilli through comparative genomics of 213 strains and associated genera.</title>
        <authorList>
            <person name="Sun Z."/>
            <person name="Harris H.M."/>
            <person name="McCann A."/>
            <person name="Guo C."/>
            <person name="Argimon S."/>
            <person name="Zhang W."/>
            <person name="Yang X."/>
            <person name="Jeffery I.B."/>
            <person name="Cooney J.C."/>
            <person name="Kagawa T.F."/>
            <person name="Liu W."/>
            <person name="Song Y."/>
            <person name="Salvetti E."/>
            <person name="Wrobel A."/>
            <person name="Rasinkangas P."/>
            <person name="Parkhill J."/>
            <person name="Rea M.C."/>
            <person name="O'Sullivan O."/>
            <person name="Ritari J."/>
            <person name="Douillard F.P."/>
            <person name="Paul Ross R."/>
            <person name="Yang R."/>
            <person name="Briner A.E."/>
            <person name="Felis G.E."/>
            <person name="de Vos W.M."/>
            <person name="Barrangou R."/>
            <person name="Klaenhammer T.R."/>
            <person name="Caufield P.W."/>
            <person name="Cui Y."/>
            <person name="Zhang H."/>
            <person name="O'Toole P.W."/>
        </authorList>
    </citation>
    <scope>NUCLEOTIDE SEQUENCE [LARGE SCALE GENOMIC DNA]</scope>
    <source>
        <strain evidence="10 11">DSM 20178</strain>
    </source>
</reference>
<dbReference type="InterPro" id="IPR005218">
    <property type="entry name" value="Diacylglycerol/lipid_kinase"/>
</dbReference>
<dbReference type="EMBL" id="AZCT01000011">
    <property type="protein sequence ID" value="KRK12025.1"/>
    <property type="molecule type" value="Genomic_DNA"/>
</dbReference>
<dbReference type="InterPro" id="IPR045540">
    <property type="entry name" value="YegS/DAGK_C"/>
</dbReference>
<evidence type="ECO:0000259" key="9">
    <source>
        <dbReference type="PROSITE" id="PS50146"/>
    </source>
</evidence>
<feature type="domain" description="DAGKc" evidence="9">
    <location>
        <begin position="1"/>
        <end position="137"/>
    </location>
</feature>
<name>A0A0R1ERX8_LACZE</name>
<dbReference type="InterPro" id="IPR017438">
    <property type="entry name" value="ATP-NAD_kinase_N"/>
</dbReference>
<dbReference type="SMART" id="SM00046">
    <property type="entry name" value="DAGKc"/>
    <property type="match status" value="1"/>
</dbReference>
<evidence type="ECO:0000256" key="4">
    <source>
        <dbReference type="ARBA" id="ARBA00022741"/>
    </source>
</evidence>
<dbReference type="AlphaFoldDB" id="A0A0R1ERX8"/>
<comment type="cofactor">
    <cofactor evidence="1">
        <name>Mg(2+)</name>
        <dbReference type="ChEBI" id="CHEBI:18420"/>
    </cofactor>
</comment>
<accession>A0A0R1ERX8</accession>
<dbReference type="GO" id="GO:0008654">
    <property type="term" value="P:phospholipid biosynthetic process"/>
    <property type="evidence" value="ECO:0007669"/>
    <property type="project" value="UniProtKB-KW"/>
</dbReference>
<evidence type="ECO:0000256" key="3">
    <source>
        <dbReference type="ARBA" id="ARBA00022679"/>
    </source>
</evidence>
<dbReference type="GeneID" id="45549198"/>
<comment type="similarity">
    <text evidence="2">Belongs to the diacylglycerol/lipid kinase family.</text>
</comment>
<dbReference type="eggNOG" id="COG1597">
    <property type="taxonomic scope" value="Bacteria"/>
</dbReference>
<keyword evidence="7" id="KW-0594">Phospholipid biosynthesis</keyword>
<organism evidence="10 11">
    <name type="scientific">Lacticaseibacillus zeae DSM 20178 = KCTC 3804</name>
    <dbReference type="NCBI Taxonomy" id="1423816"/>
    <lineage>
        <taxon>Bacteria</taxon>
        <taxon>Bacillati</taxon>
        <taxon>Bacillota</taxon>
        <taxon>Bacilli</taxon>
        <taxon>Lactobacillales</taxon>
        <taxon>Lactobacillaceae</taxon>
        <taxon>Lacticaseibacillus</taxon>
    </lineage>
</organism>